<gene>
    <name evidence="4" type="ORF">GCM10009819_34670</name>
</gene>
<name>A0ABN2UWN0_9MICO</name>
<evidence type="ECO:0000313" key="5">
    <source>
        <dbReference type="Proteomes" id="UP001501196"/>
    </source>
</evidence>
<dbReference type="PANTHER" id="PTHR23028">
    <property type="entry name" value="ACETYLTRANSFERASE"/>
    <property type="match status" value="1"/>
</dbReference>
<evidence type="ECO:0000256" key="1">
    <source>
        <dbReference type="SAM" id="MobiDB-lite"/>
    </source>
</evidence>
<feature type="transmembrane region" description="Helical" evidence="2">
    <location>
        <begin position="140"/>
        <end position="155"/>
    </location>
</feature>
<dbReference type="InterPro" id="IPR050879">
    <property type="entry name" value="Acyltransferase_3"/>
</dbReference>
<feature type="transmembrane region" description="Helical" evidence="2">
    <location>
        <begin position="35"/>
        <end position="58"/>
    </location>
</feature>
<proteinExistence type="predicted"/>
<evidence type="ECO:0000256" key="2">
    <source>
        <dbReference type="SAM" id="Phobius"/>
    </source>
</evidence>
<dbReference type="Pfam" id="PF01757">
    <property type="entry name" value="Acyl_transf_3"/>
    <property type="match status" value="1"/>
</dbReference>
<dbReference type="EMBL" id="BAAAPW010000007">
    <property type="protein sequence ID" value="GAA2044684.1"/>
    <property type="molecule type" value="Genomic_DNA"/>
</dbReference>
<feature type="transmembrane region" description="Helical" evidence="2">
    <location>
        <begin position="162"/>
        <end position="181"/>
    </location>
</feature>
<protein>
    <recommendedName>
        <fullName evidence="3">Acyltransferase 3 domain-containing protein</fullName>
    </recommendedName>
</protein>
<keyword evidence="2" id="KW-0472">Membrane</keyword>
<keyword evidence="2" id="KW-1133">Transmembrane helix</keyword>
<reference evidence="4 5" key="1">
    <citation type="journal article" date="2019" name="Int. J. Syst. Evol. Microbiol.">
        <title>The Global Catalogue of Microorganisms (GCM) 10K type strain sequencing project: providing services to taxonomists for standard genome sequencing and annotation.</title>
        <authorList>
            <consortium name="The Broad Institute Genomics Platform"/>
            <consortium name="The Broad Institute Genome Sequencing Center for Infectious Disease"/>
            <person name="Wu L."/>
            <person name="Ma J."/>
        </authorList>
    </citation>
    <scope>NUCLEOTIDE SEQUENCE [LARGE SCALE GENOMIC DNA]</scope>
    <source>
        <strain evidence="4 5">JCM 15672</strain>
    </source>
</reference>
<feature type="domain" description="Acyltransferase 3" evidence="3">
    <location>
        <begin position="10"/>
        <end position="330"/>
    </location>
</feature>
<feature type="compositionally biased region" description="Basic and acidic residues" evidence="1">
    <location>
        <begin position="344"/>
        <end position="360"/>
    </location>
</feature>
<dbReference type="RefSeq" id="WP_344377875.1">
    <property type="nucleotide sequence ID" value="NZ_BAAAPW010000007.1"/>
</dbReference>
<sequence>MTAGGGTRIAGLDLVRGVAIALVLVRHAWPAEFGSAGIAGVVAFFALSGYLITGILLHDLRRHGRVRYGRFYRNRALRLLPPLLLLLAGIVVAMLVWDPLGDRRGLWRMLFTGLTYTGNLPYNHGSATVGHLWTLATEEQFYLLWPVLLAIALRWNRVGTMVAAASTTILVGLAATMWLKAPGIYEIYPLPTSWAIAIVIGAAARIWEPALRRLLPERPAPRAAIGTTAVAALLALALVPEDKSAPWVYLALGPSIAAVTVVLVLVWSDWVELPTPVLRPLLALGTVSYAAYLWNWPIVMWLGGHPMSWQTSLASIALTIGAATASWWLLERPVQRWRARRDARRADAVRDTAQADRAEESVGSGPAARGNTAGP</sequence>
<feature type="transmembrane region" description="Helical" evidence="2">
    <location>
        <begin position="246"/>
        <end position="268"/>
    </location>
</feature>
<dbReference type="Proteomes" id="UP001501196">
    <property type="component" value="Unassembled WGS sequence"/>
</dbReference>
<accession>A0ABN2UWN0</accession>
<feature type="transmembrane region" description="Helical" evidence="2">
    <location>
        <begin position="309"/>
        <end position="330"/>
    </location>
</feature>
<feature type="transmembrane region" description="Helical" evidence="2">
    <location>
        <begin position="187"/>
        <end position="207"/>
    </location>
</feature>
<feature type="transmembrane region" description="Helical" evidence="2">
    <location>
        <begin position="79"/>
        <end position="97"/>
    </location>
</feature>
<dbReference type="PANTHER" id="PTHR23028:SF53">
    <property type="entry name" value="ACYL_TRANSF_3 DOMAIN-CONTAINING PROTEIN"/>
    <property type="match status" value="1"/>
</dbReference>
<feature type="transmembrane region" description="Helical" evidence="2">
    <location>
        <begin position="280"/>
        <end position="303"/>
    </location>
</feature>
<organism evidence="4 5">
    <name type="scientific">Agromyces tropicus</name>
    <dbReference type="NCBI Taxonomy" id="555371"/>
    <lineage>
        <taxon>Bacteria</taxon>
        <taxon>Bacillati</taxon>
        <taxon>Actinomycetota</taxon>
        <taxon>Actinomycetes</taxon>
        <taxon>Micrococcales</taxon>
        <taxon>Microbacteriaceae</taxon>
        <taxon>Agromyces</taxon>
    </lineage>
</organism>
<feature type="region of interest" description="Disordered" evidence="1">
    <location>
        <begin position="344"/>
        <end position="375"/>
    </location>
</feature>
<evidence type="ECO:0000313" key="4">
    <source>
        <dbReference type="EMBL" id="GAA2044684.1"/>
    </source>
</evidence>
<evidence type="ECO:0000259" key="3">
    <source>
        <dbReference type="Pfam" id="PF01757"/>
    </source>
</evidence>
<keyword evidence="2" id="KW-0812">Transmembrane</keyword>
<comment type="caution">
    <text evidence="4">The sequence shown here is derived from an EMBL/GenBank/DDBJ whole genome shotgun (WGS) entry which is preliminary data.</text>
</comment>
<feature type="transmembrane region" description="Helical" evidence="2">
    <location>
        <begin position="219"/>
        <end position="240"/>
    </location>
</feature>
<dbReference type="InterPro" id="IPR002656">
    <property type="entry name" value="Acyl_transf_3_dom"/>
</dbReference>
<keyword evidence="5" id="KW-1185">Reference proteome</keyword>